<organism evidence="1 2">
    <name type="scientific">Aerophobetes bacterium</name>
    <dbReference type="NCBI Taxonomy" id="2030807"/>
    <lineage>
        <taxon>Bacteria</taxon>
        <taxon>Candidatus Aerophobota</taxon>
    </lineage>
</organism>
<proteinExistence type="predicted"/>
<dbReference type="EMBL" id="SOIZ01000072">
    <property type="protein sequence ID" value="TET64025.1"/>
    <property type="molecule type" value="Genomic_DNA"/>
</dbReference>
<dbReference type="Gene3D" id="3.10.20.30">
    <property type="match status" value="1"/>
</dbReference>
<dbReference type="CDD" id="cd00565">
    <property type="entry name" value="Ubl_ThiS"/>
    <property type="match status" value="1"/>
</dbReference>
<sequence>MAIYLNGKKEEIEENVSISNLLEVRKIRPEVVTVELNNTTIKREQYGCTVLKNQDQVEFVYFMGGGREWKQNLKEMR</sequence>
<dbReference type="InterPro" id="IPR012675">
    <property type="entry name" value="Beta-grasp_dom_sf"/>
</dbReference>
<dbReference type="NCBIfam" id="TIGR01683">
    <property type="entry name" value="thiS"/>
    <property type="match status" value="1"/>
</dbReference>
<accession>A0A523WAI0</accession>
<dbReference type="Proteomes" id="UP000319130">
    <property type="component" value="Unassembled WGS sequence"/>
</dbReference>
<dbReference type="PANTHER" id="PTHR34472">
    <property type="entry name" value="SULFUR CARRIER PROTEIN THIS"/>
    <property type="match status" value="1"/>
</dbReference>
<reference evidence="1 2" key="1">
    <citation type="submission" date="2019-03" db="EMBL/GenBank/DDBJ databases">
        <title>Metabolic potential of uncultured bacteria and archaea associated with petroleum seepage in deep-sea sediments.</title>
        <authorList>
            <person name="Dong X."/>
            <person name="Hubert C."/>
        </authorList>
    </citation>
    <scope>NUCLEOTIDE SEQUENCE [LARGE SCALE GENOMIC DNA]</scope>
    <source>
        <strain evidence="1">E29_bin52</strain>
    </source>
</reference>
<dbReference type="AlphaFoldDB" id="A0A523WAI0"/>
<dbReference type="InterPro" id="IPR003749">
    <property type="entry name" value="ThiS/MoaD-like"/>
</dbReference>
<dbReference type="PANTHER" id="PTHR34472:SF1">
    <property type="entry name" value="SULFUR CARRIER PROTEIN THIS"/>
    <property type="match status" value="1"/>
</dbReference>
<dbReference type="InterPro" id="IPR016155">
    <property type="entry name" value="Mopterin_synth/thiamin_S_b"/>
</dbReference>
<dbReference type="InterPro" id="IPR010035">
    <property type="entry name" value="Thi_S"/>
</dbReference>
<protein>
    <submittedName>
        <fullName evidence="1">Sulfur carrier protein ThiS</fullName>
    </submittedName>
</protein>
<name>A0A523WAI0_UNCAE</name>
<comment type="caution">
    <text evidence="1">The sequence shown here is derived from an EMBL/GenBank/DDBJ whole genome shotgun (WGS) entry which is preliminary data.</text>
</comment>
<dbReference type="SUPFAM" id="SSF54285">
    <property type="entry name" value="MoaD/ThiS"/>
    <property type="match status" value="1"/>
</dbReference>
<dbReference type="Pfam" id="PF02597">
    <property type="entry name" value="ThiS"/>
    <property type="match status" value="1"/>
</dbReference>
<evidence type="ECO:0000313" key="1">
    <source>
        <dbReference type="EMBL" id="TET64025.1"/>
    </source>
</evidence>
<gene>
    <name evidence="1" type="primary">thiS</name>
    <name evidence="1" type="ORF">E3J48_01680</name>
</gene>
<evidence type="ECO:0000313" key="2">
    <source>
        <dbReference type="Proteomes" id="UP000319130"/>
    </source>
</evidence>